<dbReference type="Pfam" id="PF00512">
    <property type="entry name" value="HisKA"/>
    <property type="match status" value="1"/>
</dbReference>
<dbReference type="AlphaFoldDB" id="A0A917V480"/>
<comment type="catalytic activity">
    <reaction evidence="1">
        <text>ATP + protein L-histidine = ADP + protein N-phospho-L-histidine.</text>
        <dbReference type="EC" id="2.7.13.3"/>
    </reaction>
</comment>
<comment type="caution">
    <text evidence="10">The sequence shown here is derived from an EMBL/GenBank/DDBJ whole genome shotgun (WGS) entry which is preliminary data.</text>
</comment>
<dbReference type="PANTHER" id="PTHR43065">
    <property type="entry name" value="SENSOR HISTIDINE KINASE"/>
    <property type="match status" value="1"/>
</dbReference>
<dbReference type="Gene3D" id="3.30.565.10">
    <property type="entry name" value="Histidine kinase-like ATPase, C-terminal domain"/>
    <property type="match status" value="1"/>
</dbReference>
<dbReference type="GO" id="GO:0005524">
    <property type="term" value="F:ATP binding"/>
    <property type="evidence" value="ECO:0007669"/>
    <property type="project" value="UniProtKB-KW"/>
</dbReference>
<keyword evidence="11" id="KW-1185">Reference proteome</keyword>
<dbReference type="SMART" id="SM00387">
    <property type="entry name" value="HATPase_c"/>
    <property type="match status" value="1"/>
</dbReference>
<gene>
    <name evidence="10" type="ORF">GCM10011322_22710</name>
</gene>
<dbReference type="Gene3D" id="1.10.287.130">
    <property type="match status" value="1"/>
</dbReference>
<keyword evidence="3" id="KW-0597">Phosphoprotein</keyword>
<evidence type="ECO:0000256" key="7">
    <source>
        <dbReference type="ARBA" id="ARBA00022840"/>
    </source>
</evidence>
<evidence type="ECO:0000259" key="9">
    <source>
        <dbReference type="PROSITE" id="PS50109"/>
    </source>
</evidence>
<dbReference type="Proteomes" id="UP000600449">
    <property type="component" value="Unassembled WGS sequence"/>
</dbReference>
<keyword evidence="4" id="KW-0808">Transferase</keyword>
<keyword evidence="6" id="KW-0418">Kinase</keyword>
<dbReference type="Pfam" id="PF02518">
    <property type="entry name" value="HATPase_c"/>
    <property type="match status" value="1"/>
</dbReference>
<dbReference type="SMART" id="SM00388">
    <property type="entry name" value="HisKA"/>
    <property type="match status" value="1"/>
</dbReference>
<dbReference type="EMBL" id="BMMF01000006">
    <property type="protein sequence ID" value="GGK35330.1"/>
    <property type="molecule type" value="Genomic_DNA"/>
</dbReference>
<dbReference type="GO" id="GO:0000155">
    <property type="term" value="F:phosphorelay sensor kinase activity"/>
    <property type="evidence" value="ECO:0007669"/>
    <property type="project" value="InterPro"/>
</dbReference>
<dbReference type="PROSITE" id="PS50109">
    <property type="entry name" value="HIS_KIN"/>
    <property type="match status" value="1"/>
</dbReference>
<dbReference type="InterPro" id="IPR003661">
    <property type="entry name" value="HisK_dim/P_dom"/>
</dbReference>
<evidence type="ECO:0000256" key="1">
    <source>
        <dbReference type="ARBA" id="ARBA00000085"/>
    </source>
</evidence>
<dbReference type="InterPro" id="IPR005467">
    <property type="entry name" value="His_kinase_dom"/>
</dbReference>
<reference evidence="10 11" key="1">
    <citation type="journal article" date="2014" name="Int. J. Syst. Evol. Microbiol.">
        <title>Complete genome sequence of Corynebacterium casei LMG S-19264T (=DSM 44701T), isolated from a smear-ripened cheese.</title>
        <authorList>
            <consortium name="US DOE Joint Genome Institute (JGI-PGF)"/>
            <person name="Walter F."/>
            <person name="Albersmeier A."/>
            <person name="Kalinowski J."/>
            <person name="Ruckert C."/>
        </authorList>
    </citation>
    <scope>NUCLEOTIDE SEQUENCE [LARGE SCALE GENOMIC DNA]</scope>
    <source>
        <strain evidence="10 11">CGMCC 1.9161</strain>
    </source>
</reference>
<name>A0A917V480_9HYPH</name>
<evidence type="ECO:0000313" key="10">
    <source>
        <dbReference type="EMBL" id="GGK35330.1"/>
    </source>
</evidence>
<evidence type="ECO:0000256" key="4">
    <source>
        <dbReference type="ARBA" id="ARBA00022679"/>
    </source>
</evidence>
<dbReference type="InterPro" id="IPR003594">
    <property type="entry name" value="HATPase_dom"/>
</dbReference>
<dbReference type="CDD" id="cd00082">
    <property type="entry name" value="HisKA"/>
    <property type="match status" value="1"/>
</dbReference>
<sequence>MSLALRSRAPMTRRRRVALVSLLILACTVFIAATAAVYVRQLEQKALLTESIRGSGWTAYQAKLEHVRSLAALDLARAAPDARHLQEASLRLEILLSRLPLISKSDDSDFLREIEGVPEMAARMERDVAAILDGLYATDHDDPALPGLLDGWNERLAAYEVDLQAMLQATVAYNDRLYKRESELREATAMLPLGSLVISGALLVILLITQVRRAESGLDEMRAARAQAAENEASLRRVVEAAPVAFVVADPHTDAAVFINRSAAGLVAADPRDGAWRAAIGQCRRAVAARDALGRESAETAVPVTLRHPGGWLMSCTVLYARIVWNGREQGLYALVETTRTRTAEREAMQASTLAAIGEMAAAIVHEINQPLATMKMASSNAIALLEEGAPPEKLRPKLARIDAQVDRAKRITDQIRRLVRRGDERPQTQFAPQEAIELAVGAVAEQYQRAGIALALRVEDARGGVVAGDRTLFEQVLVNLLVNAHDAFGTLSARAADAPAPRVRIAARIEEDALVVEVRDNAGGLPEEIVERLFEPFVTTKPAGQGTGLGLALARKIVVDMGGRITGETANGGARFEVRVPLAATRLAAAAA</sequence>
<organism evidence="10 11">
    <name type="scientific">Salinarimonas ramus</name>
    <dbReference type="NCBI Taxonomy" id="690164"/>
    <lineage>
        <taxon>Bacteria</taxon>
        <taxon>Pseudomonadati</taxon>
        <taxon>Pseudomonadota</taxon>
        <taxon>Alphaproteobacteria</taxon>
        <taxon>Hyphomicrobiales</taxon>
        <taxon>Salinarimonadaceae</taxon>
        <taxon>Salinarimonas</taxon>
    </lineage>
</organism>
<dbReference type="InterPro" id="IPR004358">
    <property type="entry name" value="Sig_transdc_His_kin-like_C"/>
</dbReference>
<keyword evidence="5" id="KW-0547">Nucleotide-binding</keyword>
<keyword evidence="7" id="KW-0067">ATP-binding</keyword>
<feature type="domain" description="Histidine kinase" evidence="9">
    <location>
        <begin position="363"/>
        <end position="585"/>
    </location>
</feature>
<dbReference type="PANTHER" id="PTHR43065:SF46">
    <property type="entry name" value="C4-DICARBOXYLATE TRANSPORT SENSOR PROTEIN DCTB"/>
    <property type="match status" value="1"/>
</dbReference>
<evidence type="ECO:0000256" key="3">
    <source>
        <dbReference type="ARBA" id="ARBA00022553"/>
    </source>
</evidence>
<proteinExistence type="predicted"/>
<evidence type="ECO:0000256" key="5">
    <source>
        <dbReference type="ARBA" id="ARBA00022741"/>
    </source>
</evidence>
<evidence type="ECO:0000256" key="6">
    <source>
        <dbReference type="ARBA" id="ARBA00022777"/>
    </source>
</evidence>
<dbReference type="InterPro" id="IPR036097">
    <property type="entry name" value="HisK_dim/P_sf"/>
</dbReference>
<dbReference type="InterPro" id="IPR036890">
    <property type="entry name" value="HATPase_C_sf"/>
</dbReference>
<dbReference type="SUPFAM" id="SSF47384">
    <property type="entry name" value="Homodimeric domain of signal transducing histidine kinase"/>
    <property type="match status" value="1"/>
</dbReference>
<evidence type="ECO:0000256" key="2">
    <source>
        <dbReference type="ARBA" id="ARBA00012438"/>
    </source>
</evidence>
<dbReference type="PROSITE" id="PS51257">
    <property type="entry name" value="PROKAR_LIPOPROTEIN"/>
    <property type="match status" value="1"/>
</dbReference>
<dbReference type="RefSeq" id="WP_188912928.1">
    <property type="nucleotide sequence ID" value="NZ_BMMF01000006.1"/>
</dbReference>
<evidence type="ECO:0000313" key="11">
    <source>
        <dbReference type="Proteomes" id="UP000600449"/>
    </source>
</evidence>
<keyword evidence="8" id="KW-0902">Two-component regulatory system</keyword>
<dbReference type="EC" id="2.7.13.3" evidence="2"/>
<protein>
    <recommendedName>
        <fullName evidence="2">histidine kinase</fullName>
        <ecNumber evidence="2">2.7.13.3</ecNumber>
    </recommendedName>
</protein>
<evidence type="ECO:0000256" key="8">
    <source>
        <dbReference type="ARBA" id="ARBA00023012"/>
    </source>
</evidence>
<accession>A0A917V480</accession>
<dbReference type="SUPFAM" id="SSF55874">
    <property type="entry name" value="ATPase domain of HSP90 chaperone/DNA topoisomerase II/histidine kinase"/>
    <property type="match status" value="1"/>
</dbReference>
<dbReference type="PRINTS" id="PR00344">
    <property type="entry name" value="BCTRLSENSOR"/>
</dbReference>